<dbReference type="EMBL" id="CP019893">
    <property type="protein sequence ID" value="ARS89470.1"/>
    <property type="molecule type" value="Genomic_DNA"/>
</dbReference>
<dbReference type="Gene3D" id="3.30.450.20">
    <property type="entry name" value="PAS domain"/>
    <property type="match status" value="1"/>
</dbReference>
<keyword evidence="9" id="KW-0067">ATP-binding</keyword>
<evidence type="ECO:0000259" key="12">
    <source>
        <dbReference type="PROSITE" id="PS50109"/>
    </source>
</evidence>
<dbReference type="CDD" id="cd00075">
    <property type="entry name" value="HATPase"/>
    <property type="match status" value="1"/>
</dbReference>
<feature type="transmembrane region" description="Helical" evidence="11">
    <location>
        <begin position="37"/>
        <end position="56"/>
    </location>
</feature>
<dbReference type="CDD" id="cd00082">
    <property type="entry name" value="HisKA"/>
    <property type="match status" value="1"/>
</dbReference>
<evidence type="ECO:0000256" key="4">
    <source>
        <dbReference type="ARBA" id="ARBA00022475"/>
    </source>
</evidence>
<evidence type="ECO:0000256" key="9">
    <source>
        <dbReference type="ARBA" id="ARBA00022840"/>
    </source>
</evidence>
<dbReference type="Gene3D" id="3.30.565.10">
    <property type="entry name" value="Histidine kinase-like ATPase, C-terminal domain"/>
    <property type="match status" value="1"/>
</dbReference>
<keyword evidence="11" id="KW-0472">Membrane</keyword>
<dbReference type="InterPro" id="IPR013767">
    <property type="entry name" value="PAS_fold"/>
</dbReference>
<dbReference type="EC" id="2.7.13.3" evidence="3"/>
<evidence type="ECO:0000313" key="14">
    <source>
        <dbReference type="Proteomes" id="UP000250088"/>
    </source>
</evidence>
<dbReference type="Pfam" id="PF00989">
    <property type="entry name" value="PAS"/>
    <property type="match status" value="1"/>
</dbReference>
<dbReference type="GO" id="GO:0006355">
    <property type="term" value="P:regulation of DNA-templated transcription"/>
    <property type="evidence" value="ECO:0007669"/>
    <property type="project" value="InterPro"/>
</dbReference>
<dbReference type="SMART" id="SM00387">
    <property type="entry name" value="HATPase_c"/>
    <property type="match status" value="1"/>
</dbReference>
<dbReference type="InterPro" id="IPR036097">
    <property type="entry name" value="HisK_dim/P_sf"/>
</dbReference>
<dbReference type="Pfam" id="PF16927">
    <property type="entry name" value="HisKA_7TM"/>
    <property type="match status" value="1"/>
</dbReference>
<dbReference type="PRINTS" id="PR00344">
    <property type="entry name" value="BCTRLSENSOR"/>
</dbReference>
<gene>
    <name evidence="13" type="ORF">B1756_06735</name>
</gene>
<comment type="subcellular location">
    <subcellularLocation>
        <location evidence="2">Cell membrane</location>
        <topology evidence="2">Multi-pass membrane protein</topology>
    </subcellularLocation>
</comment>
<dbReference type="NCBIfam" id="TIGR00229">
    <property type="entry name" value="sensory_box"/>
    <property type="match status" value="1"/>
</dbReference>
<name>A0A2Z2HQP2_9EURY</name>
<keyword evidence="8" id="KW-0418">Kinase</keyword>
<evidence type="ECO:0000256" key="11">
    <source>
        <dbReference type="SAM" id="Phobius"/>
    </source>
</evidence>
<dbReference type="InterPro" id="IPR000014">
    <property type="entry name" value="PAS"/>
</dbReference>
<dbReference type="InterPro" id="IPR050980">
    <property type="entry name" value="2C_sensor_his_kinase"/>
</dbReference>
<dbReference type="OrthoDB" id="3369at2157"/>
<dbReference type="InterPro" id="IPR005467">
    <property type="entry name" value="His_kinase_dom"/>
</dbReference>
<dbReference type="PANTHER" id="PTHR44936">
    <property type="entry name" value="SENSOR PROTEIN CREC"/>
    <property type="match status" value="1"/>
</dbReference>
<dbReference type="GO" id="GO:0005886">
    <property type="term" value="C:plasma membrane"/>
    <property type="evidence" value="ECO:0007669"/>
    <property type="project" value="UniProtKB-SubCell"/>
</dbReference>
<keyword evidence="14" id="KW-1185">Reference proteome</keyword>
<keyword evidence="11" id="KW-0812">Transmembrane</keyword>
<feature type="transmembrane region" description="Helical" evidence="11">
    <location>
        <begin position="6"/>
        <end position="25"/>
    </location>
</feature>
<evidence type="ECO:0000256" key="8">
    <source>
        <dbReference type="ARBA" id="ARBA00022777"/>
    </source>
</evidence>
<dbReference type="RefSeq" id="WP_086887846.1">
    <property type="nucleotide sequence ID" value="NZ_CP019893.1"/>
</dbReference>
<keyword evidence="6" id="KW-0808">Transferase</keyword>
<dbReference type="InterPro" id="IPR035965">
    <property type="entry name" value="PAS-like_dom_sf"/>
</dbReference>
<reference evidence="14" key="1">
    <citation type="submission" date="2017-02" db="EMBL/GenBank/DDBJ databases">
        <title>Natronthermophilus aegyptiacus gen. nov.,sp. nov., an aerobic, extremely halophilic alkalithermophilic archaeon isolated from the athalassohaline Wadi An Natrun, Egypt.</title>
        <authorList>
            <person name="Zhao B."/>
        </authorList>
    </citation>
    <scope>NUCLEOTIDE SEQUENCE [LARGE SCALE GENOMIC DNA]</scope>
    <source>
        <strain evidence="14">JW/NM-HA 15</strain>
    </source>
</reference>
<dbReference type="InterPro" id="IPR004358">
    <property type="entry name" value="Sig_transdc_His_kin-like_C"/>
</dbReference>
<feature type="transmembrane region" description="Helical" evidence="11">
    <location>
        <begin position="68"/>
        <end position="87"/>
    </location>
</feature>
<dbReference type="PANTHER" id="PTHR44936:SF10">
    <property type="entry name" value="SENSOR PROTEIN RSTB"/>
    <property type="match status" value="1"/>
</dbReference>
<evidence type="ECO:0000256" key="1">
    <source>
        <dbReference type="ARBA" id="ARBA00000085"/>
    </source>
</evidence>
<protein>
    <recommendedName>
        <fullName evidence="3">histidine kinase</fullName>
        <ecNumber evidence="3">2.7.13.3</ecNumber>
    </recommendedName>
</protein>
<dbReference type="GO" id="GO:0000155">
    <property type="term" value="F:phosphorelay sensor kinase activity"/>
    <property type="evidence" value="ECO:0007669"/>
    <property type="project" value="InterPro"/>
</dbReference>
<evidence type="ECO:0000256" key="5">
    <source>
        <dbReference type="ARBA" id="ARBA00022553"/>
    </source>
</evidence>
<keyword evidence="11" id="KW-1133">Transmembrane helix</keyword>
<dbReference type="SUPFAM" id="SSF47384">
    <property type="entry name" value="Homodimeric domain of signal transducing histidine kinase"/>
    <property type="match status" value="1"/>
</dbReference>
<keyword evidence="4" id="KW-1003">Cell membrane</keyword>
<dbReference type="Proteomes" id="UP000250088">
    <property type="component" value="Chromosome"/>
</dbReference>
<dbReference type="GeneID" id="32893760"/>
<feature type="transmembrane region" description="Helical" evidence="11">
    <location>
        <begin position="182"/>
        <end position="203"/>
    </location>
</feature>
<organism evidence="13 14">
    <name type="scientific">Natrarchaeobaculum aegyptiacum</name>
    <dbReference type="NCBI Taxonomy" id="745377"/>
    <lineage>
        <taxon>Archaea</taxon>
        <taxon>Methanobacteriati</taxon>
        <taxon>Methanobacteriota</taxon>
        <taxon>Stenosarchaea group</taxon>
        <taxon>Halobacteria</taxon>
        <taxon>Halobacteriales</taxon>
        <taxon>Natrialbaceae</taxon>
        <taxon>Natrarchaeobaculum</taxon>
    </lineage>
</organism>
<evidence type="ECO:0000256" key="7">
    <source>
        <dbReference type="ARBA" id="ARBA00022741"/>
    </source>
</evidence>
<feature type="region of interest" description="Disordered" evidence="10">
    <location>
        <begin position="498"/>
        <end position="523"/>
    </location>
</feature>
<dbReference type="GO" id="GO:0005524">
    <property type="term" value="F:ATP binding"/>
    <property type="evidence" value="ECO:0007669"/>
    <property type="project" value="UniProtKB-KW"/>
</dbReference>
<evidence type="ECO:0000256" key="3">
    <source>
        <dbReference type="ARBA" id="ARBA00012438"/>
    </source>
</evidence>
<evidence type="ECO:0000256" key="10">
    <source>
        <dbReference type="SAM" id="MobiDB-lite"/>
    </source>
</evidence>
<accession>A0A2Z2HQP2</accession>
<feature type="transmembrane region" description="Helical" evidence="11">
    <location>
        <begin position="99"/>
        <end position="118"/>
    </location>
</feature>
<evidence type="ECO:0000313" key="13">
    <source>
        <dbReference type="EMBL" id="ARS89470.1"/>
    </source>
</evidence>
<keyword evidence="5" id="KW-0597">Phosphoprotein</keyword>
<dbReference type="Pfam" id="PF02518">
    <property type="entry name" value="HATPase_c"/>
    <property type="match status" value="1"/>
</dbReference>
<dbReference type="CDD" id="cd00130">
    <property type="entry name" value="PAS"/>
    <property type="match status" value="1"/>
</dbReference>
<dbReference type="InterPro" id="IPR003661">
    <property type="entry name" value="HisK_dim/P_dom"/>
</dbReference>
<keyword evidence="7" id="KW-0547">Nucleotide-binding</keyword>
<dbReference type="SUPFAM" id="SSF55785">
    <property type="entry name" value="PYP-like sensor domain (PAS domain)"/>
    <property type="match status" value="1"/>
</dbReference>
<dbReference type="AlphaFoldDB" id="A0A2Z2HQP2"/>
<proteinExistence type="predicted"/>
<dbReference type="InterPro" id="IPR003594">
    <property type="entry name" value="HATPase_dom"/>
</dbReference>
<feature type="domain" description="Histidine kinase" evidence="12">
    <location>
        <begin position="358"/>
        <end position="599"/>
    </location>
</feature>
<dbReference type="PROSITE" id="PS50109">
    <property type="entry name" value="HIS_KIN"/>
    <property type="match status" value="1"/>
</dbReference>
<sequence length="603" mass="65420">MEPGQFVVGWVVLGTTLPLAAMCWLTYRHSHTPGSRGLRITLAGFLCWNVVSGLLILRPTTTTFSALWGVHLFAANLAAIGWAVMVLEYTRRRRLEIGYRGWGLLFAIPICTQLLYATNTWHHLVVQPTSSVTAAGVLEIDHGGWFYVHAIYNYGVLVAGTAILLVGDLVRSAGIHRRQTFVLLAGMVIAIGASVGFLVPLPLPSYVDPAPFGFLLTGSIWTYAVFRHQLFNLVPVARRTAVETIPDAMIAIDVNGVVVDLNGAAMDLFDATKADIGSEARVFFGQYPSLLERFSREREFDAEISVVDDGVVRHFSVTVTPVDYGGPGVGTIVILRDVTSLKSRQQELALLQRLFSRVLRHNLRTDLQYIRGYAEEIADEADREDVVSHAETIVERADELERTSQKARRIEGVIGTEDEHTVFDLESLLERCVDDLESSYPGVDVRLANVESIWVRAHPELGSAVENLLENAAVHAEVAAPRVDVSVATAGSDHDAAVGRDGVLAGRDGTSADRDGADADGDDAGATREAIELTVADDGPGIPLDELEALRSRREAPLEHGSGAGLWLTDWVIEKSGGDLSFEVTDDGTVATVTLPVATDVPE</sequence>
<comment type="catalytic activity">
    <reaction evidence="1">
        <text>ATP + protein L-histidine = ADP + protein N-phospho-L-histidine.</text>
        <dbReference type="EC" id="2.7.13.3"/>
    </reaction>
</comment>
<dbReference type="InterPro" id="IPR031621">
    <property type="entry name" value="HisKA_7TM"/>
</dbReference>
<dbReference type="KEGG" id="naj:B1756_06735"/>
<dbReference type="SUPFAM" id="SSF55874">
    <property type="entry name" value="ATPase domain of HSP90 chaperone/DNA topoisomerase II/histidine kinase"/>
    <property type="match status" value="1"/>
</dbReference>
<dbReference type="InterPro" id="IPR036890">
    <property type="entry name" value="HATPase_C_sf"/>
</dbReference>
<evidence type="ECO:0000256" key="2">
    <source>
        <dbReference type="ARBA" id="ARBA00004651"/>
    </source>
</evidence>
<evidence type="ECO:0000256" key="6">
    <source>
        <dbReference type="ARBA" id="ARBA00022679"/>
    </source>
</evidence>
<feature type="transmembrane region" description="Helical" evidence="11">
    <location>
        <begin position="151"/>
        <end position="170"/>
    </location>
</feature>